<gene>
    <name evidence="1" type="ORF">CSR02_04775</name>
</gene>
<dbReference type="EMBL" id="PEBQ01000074">
    <property type="protein sequence ID" value="PHY94738.1"/>
    <property type="molecule type" value="Genomic_DNA"/>
</dbReference>
<proteinExistence type="predicted"/>
<protein>
    <recommendedName>
        <fullName evidence="3">STAS domain-containing protein</fullName>
    </recommendedName>
</protein>
<dbReference type="Gene3D" id="3.30.750.24">
    <property type="entry name" value="STAS domain"/>
    <property type="match status" value="1"/>
</dbReference>
<sequence>MSEASMVTNIKLPRRLDTSATDNLKADIDEAFKSGQKISLDASDVDYVGGLCLQVLMASRLPVINSSDKAVQAFALFGVEVGSDGMLKTAVEEV</sequence>
<evidence type="ECO:0000313" key="2">
    <source>
        <dbReference type="Proteomes" id="UP000228751"/>
    </source>
</evidence>
<evidence type="ECO:0000313" key="1">
    <source>
        <dbReference type="EMBL" id="PHY94738.1"/>
    </source>
</evidence>
<name>A0A2G4RDW9_9PROT</name>
<evidence type="ECO:0008006" key="3">
    <source>
        <dbReference type="Google" id="ProtNLM"/>
    </source>
</evidence>
<accession>A0A2G4RDW9</accession>
<reference evidence="1 2" key="1">
    <citation type="submission" date="2017-10" db="EMBL/GenBank/DDBJ databases">
        <title>Genomic analysis of the genus Acetobacter.</title>
        <authorList>
            <person name="Kim K.H."/>
            <person name="Chun B.H."/>
            <person name="Son A.R."/>
            <person name="Jeon C.O."/>
        </authorList>
    </citation>
    <scope>NUCLEOTIDE SEQUENCE [LARGE SCALE GENOMIC DNA]</scope>
    <source>
        <strain evidence="1 2">LHT 2458</strain>
    </source>
</reference>
<dbReference type="AlphaFoldDB" id="A0A2G4RDW9"/>
<dbReference type="RefSeq" id="WP_099540764.1">
    <property type="nucleotide sequence ID" value="NZ_PEBQ01000074.1"/>
</dbReference>
<dbReference type="Proteomes" id="UP000228751">
    <property type="component" value="Unassembled WGS sequence"/>
</dbReference>
<dbReference type="OrthoDB" id="7280289at2"/>
<dbReference type="InterPro" id="IPR036513">
    <property type="entry name" value="STAS_dom_sf"/>
</dbReference>
<comment type="caution">
    <text evidence="1">The sequence shown here is derived from an EMBL/GenBank/DDBJ whole genome shotgun (WGS) entry which is preliminary data.</text>
</comment>
<organism evidence="1 2">
    <name type="scientific">Acetobacter pomorum</name>
    <dbReference type="NCBI Taxonomy" id="65959"/>
    <lineage>
        <taxon>Bacteria</taxon>
        <taxon>Pseudomonadati</taxon>
        <taxon>Pseudomonadota</taxon>
        <taxon>Alphaproteobacteria</taxon>
        <taxon>Acetobacterales</taxon>
        <taxon>Acetobacteraceae</taxon>
        <taxon>Acetobacter</taxon>
    </lineage>
</organism>
<keyword evidence="2" id="KW-1185">Reference proteome</keyword>